<dbReference type="InterPro" id="IPR010089">
    <property type="entry name" value="Flavoprotein_WrbA-like"/>
</dbReference>
<dbReference type="EMBL" id="JAPMOS010000014">
    <property type="protein sequence ID" value="KAJ4460296.1"/>
    <property type="molecule type" value="Genomic_DNA"/>
</dbReference>
<dbReference type="InterPro" id="IPR008254">
    <property type="entry name" value="Flavodoxin/NO_synth"/>
</dbReference>
<evidence type="ECO:0000259" key="2">
    <source>
        <dbReference type="PROSITE" id="PS50902"/>
    </source>
</evidence>
<gene>
    <name evidence="3" type="ORF">PAPYR_3704</name>
</gene>
<accession>A0ABQ8UPC5</accession>
<dbReference type="PANTHER" id="PTHR30546:SF23">
    <property type="entry name" value="FLAVOPROTEIN-LIKE PROTEIN YCP4-RELATED"/>
    <property type="match status" value="1"/>
</dbReference>
<keyword evidence="4" id="KW-1185">Reference proteome</keyword>
<dbReference type="Pfam" id="PF03358">
    <property type="entry name" value="FMN_red"/>
    <property type="match status" value="1"/>
</dbReference>
<dbReference type="SUPFAM" id="SSF52218">
    <property type="entry name" value="Flavoproteins"/>
    <property type="match status" value="1"/>
</dbReference>
<protein>
    <submittedName>
        <fullName evidence="3">p-benzoquinone reductase</fullName>
    </submittedName>
</protein>
<comment type="caution">
    <text evidence="3">The sequence shown here is derived from an EMBL/GenBank/DDBJ whole genome shotgun (WGS) entry which is preliminary data.</text>
</comment>
<dbReference type="NCBIfam" id="NF002999">
    <property type="entry name" value="PRK03767.1"/>
    <property type="match status" value="1"/>
</dbReference>
<reference evidence="3" key="1">
    <citation type="journal article" date="2022" name="bioRxiv">
        <title>Genomics of Preaxostyla Flagellates Illuminates Evolutionary Transitions and the Path Towards Mitochondrial Loss.</title>
        <authorList>
            <person name="Novak L.V.F."/>
            <person name="Treitli S.C."/>
            <person name="Pyrih J."/>
            <person name="Halakuc P."/>
            <person name="Pipaliya S.V."/>
            <person name="Vacek V."/>
            <person name="Brzon O."/>
            <person name="Soukal P."/>
            <person name="Eme L."/>
            <person name="Dacks J.B."/>
            <person name="Karnkowska A."/>
            <person name="Elias M."/>
            <person name="Hampl V."/>
        </authorList>
    </citation>
    <scope>NUCLEOTIDE SEQUENCE</scope>
    <source>
        <strain evidence="3">RCP-MX</strain>
    </source>
</reference>
<dbReference type="InterPro" id="IPR029039">
    <property type="entry name" value="Flavoprotein-like_sf"/>
</dbReference>
<sequence length="203" mass="21524">MVKVKILFYSAFGHVWRMAEAVAQGAREESVDVQLFQVPELLSDQALQKSGSRAARLQFASIPIATEDDLRDADAIIVGSPTRFGNMCAQMRNFLDGTSRLWLSGALVGCVGAAFTCSATQHGGQEVTLQSIHASLLHHGMVLCGLPFTEEKLLTTSEISGGCPLGPTSIAGPDGTREPSPAELALCASLGRRVAALTKQLRA</sequence>
<name>A0ABQ8UPC5_9EUKA</name>
<evidence type="ECO:0000313" key="3">
    <source>
        <dbReference type="EMBL" id="KAJ4460296.1"/>
    </source>
</evidence>
<dbReference type="Gene3D" id="3.40.50.360">
    <property type="match status" value="1"/>
</dbReference>
<evidence type="ECO:0000256" key="1">
    <source>
        <dbReference type="ARBA" id="ARBA00006961"/>
    </source>
</evidence>
<dbReference type="PANTHER" id="PTHR30546">
    <property type="entry name" value="FLAVODOXIN-RELATED PROTEIN WRBA-RELATED"/>
    <property type="match status" value="1"/>
</dbReference>
<feature type="domain" description="Flavodoxin-like" evidence="2">
    <location>
        <begin position="4"/>
        <end position="195"/>
    </location>
</feature>
<evidence type="ECO:0000313" key="4">
    <source>
        <dbReference type="Proteomes" id="UP001141327"/>
    </source>
</evidence>
<comment type="similarity">
    <text evidence="1">Belongs to the WrbA family.</text>
</comment>
<dbReference type="PROSITE" id="PS50902">
    <property type="entry name" value="FLAVODOXIN_LIKE"/>
    <property type="match status" value="1"/>
</dbReference>
<dbReference type="Proteomes" id="UP001141327">
    <property type="component" value="Unassembled WGS sequence"/>
</dbReference>
<dbReference type="NCBIfam" id="TIGR01755">
    <property type="entry name" value="flav_wrbA"/>
    <property type="match status" value="1"/>
</dbReference>
<dbReference type="InterPro" id="IPR005025">
    <property type="entry name" value="FMN_Rdtase-like_dom"/>
</dbReference>
<organism evidence="3 4">
    <name type="scientific">Paratrimastix pyriformis</name>
    <dbReference type="NCBI Taxonomy" id="342808"/>
    <lineage>
        <taxon>Eukaryota</taxon>
        <taxon>Metamonada</taxon>
        <taxon>Preaxostyla</taxon>
        <taxon>Paratrimastigidae</taxon>
        <taxon>Paratrimastix</taxon>
    </lineage>
</organism>
<proteinExistence type="inferred from homology"/>